<name>A0A1X9YYR5_9BACT</name>
<keyword evidence="2" id="KW-0614">Plasmid</keyword>
<proteinExistence type="predicted"/>
<keyword evidence="3" id="KW-1185">Reference proteome</keyword>
<reference evidence="3" key="1">
    <citation type="submission" date="2017-05" db="EMBL/GenBank/DDBJ databases">
        <authorList>
            <person name="Ray J."/>
            <person name="Price M."/>
            <person name="Deutschbauer A."/>
        </authorList>
    </citation>
    <scope>NUCLEOTIDE SEQUENCE [LARGE SCALE GENOMIC DNA]</scope>
    <source>
        <strain evidence="3">DSM 19842</strain>
        <plasmid evidence="3">unnamed</plasmid>
    </source>
</reference>
<keyword evidence="1" id="KW-0812">Transmembrane</keyword>
<accession>A0A1X9YYR5</accession>
<evidence type="ECO:0000256" key="1">
    <source>
        <dbReference type="SAM" id="Phobius"/>
    </source>
</evidence>
<dbReference type="AlphaFoldDB" id="A0A1X9YYR5"/>
<organism evidence="2 3">
    <name type="scientific">Pontibacter actiniarum</name>
    <dbReference type="NCBI Taxonomy" id="323450"/>
    <lineage>
        <taxon>Bacteria</taxon>
        <taxon>Pseudomonadati</taxon>
        <taxon>Bacteroidota</taxon>
        <taxon>Cytophagia</taxon>
        <taxon>Cytophagales</taxon>
        <taxon>Hymenobacteraceae</taxon>
        <taxon>Pontibacter</taxon>
    </lineage>
</organism>
<dbReference type="OrthoDB" id="852536at2"/>
<dbReference type="Proteomes" id="UP000266292">
    <property type="component" value="Plasmid unnamed"/>
</dbReference>
<dbReference type="KEGG" id="pact:CA264_20975"/>
<evidence type="ECO:0000313" key="2">
    <source>
        <dbReference type="EMBL" id="ARS38028.1"/>
    </source>
</evidence>
<protein>
    <submittedName>
        <fullName evidence="2">Uncharacterized protein</fullName>
    </submittedName>
</protein>
<dbReference type="STRING" id="709015.GCA_000472485_00004"/>
<dbReference type="RefSeq" id="WP_025603777.1">
    <property type="nucleotide sequence ID" value="NZ_CP021236.1"/>
</dbReference>
<feature type="transmembrane region" description="Helical" evidence="1">
    <location>
        <begin position="6"/>
        <end position="28"/>
    </location>
</feature>
<dbReference type="EMBL" id="CP021236">
    <property type="protein sequence ID" value="ARS38028.1"/>
    <property type="molecule type" value="Genomic_DNA"/>
</dbReference>
<evidence type="ECO:0000313" key="3">
    <source>
        <dbReference type="Proteomes" id="UP000266292"/>
    </source>
</evidence>
<sequence length="136" mass="15176">MSWGVFFATVAVLYVLYYAGNLLFDLYLRNAKGVAADMVAQYSVSDLVDTTETPQDIVDEDYLEEEFEEDYEDYEQEELPLDSGSQEYPVAADGHAFAHQTASENSVAMPVIGQGIPLEEFLQNARRLSNAIPFSS</sequence>
<keyword evidence="1" id="KW-0472">Membrane</keyword>
<geneLocation type="plasmid" evidence="2 3">
    <name>unnamed</name>
</geneLocation>
<gene>
    <name evidence="2" type="ORF">CA264_20975</name>
</gene>
<keyword evidence="1" id="KW-1133">Transmembrane helix</keyword>